<evidence type="ECO:0000256" key="6">
    <source>
        <dbReference type="ARBA" id="ARBA00023004"/>
    </source>
</evidence>
<organism evidence="9 10">
    <name type="scientific">Thermofilum adornatum 1505</name>
    <dbReference type="NCBI Taxonomy" id="697581"/>
    <lineage>
        <taxon>Archaea</taxon>
        <taxon>Thermoproteota</taxon>
        <taxon>Thermoprotei</taxon>
        <taxon>Thermofilales</taxon>
        <taxon>Thermofilaceae</taxon>
        <taxon>Thermofilum</taxon>
    </lineage>
</organism>
<evidence type="ECO:0000256" key="5">
    <source>
        <dbReference type="ARBA" id="ARBA00022989"/>
    </source>
</evidence>
<dbReference type="InterPro" id="IPR000701">
    <property type="entry name" value="SuccDH_FuR_B_TM-su"/>
</dbReference>
<dbReference type="KEGG" id="tcb:TCARB_0438"/>
<dbReference type="AlphaFoldDB" id="A0A3G1A4M7"/>
<keyword evidence="6" id="KW-0408">Iron</keyword>
<evidence type="ECO:0000256" key="2">
    <source>
        <dbReference type="ARBA" id="ARBA00022617"/>
    </source>
</evidence>
<dbReference type="Pfam" id="PF01127">
    <property type="entry name" value="Sdh_cyt"/>
    <property type="match status" value="1"/>
</dbReference>
<feature type="transmembrane region" description="Helical" evidence="8">
    <location>
        <begin position="21"/>
        <end position="42"/>
    </location>
</feature>
<evidence type="ECO:0000256" key="4">
    <source>
        <dbReference type="ARBA" id="ARBA00022723"/>
    </source>
</evidence>
<feature type="transmembrane region" description="Helical" evidence="8">
    <location>
        <begin position="71"/>
        <end position="90"/>
    </location>
</feature>
<dbReference type="EMBL" id="CP007493">
    <property type="protein sequence ID" value="AJB41510.1"/>
    <property type="molecule type" value="Genomic_DNA"/>
</dbReference>
<keyword evidence="2" id="KW-0349">Heme</keyword>
<comment type="subcellular location">
    <subcellularLocation>
        <location evidence="1">Membrane</location>
    </subcellularLocation>
</comment>
<evidence type="ECO:0000256" key="3">
    <source>
        <dbReference type="ARBA" id="ARBA00022692"/>
    </source>
</evidence>
<name>A0A3G1A4M7_9CREN</name>
<dbReference type="STRING" id="697581.TCARB_0438"/>
<gene>
    <name evidence="9" type="ORF">TCARB_0438</name>
</gene>
<proteinExistence type="predicted"/>
<dbReference type="InterPro" id="IPR034804">
    <property type="entry name" value="SQR/QFR_C/D"/>
</dbReference>
<dbReference type="GO" id="GO:0046872">
    <property type="term" value="F:metal ion binding"/>
    <property type="evidence" value="ECO:0007669"/>
    <property type="project" value="UniProtKB-KW"/>
</dbReference>
<evidence type="ECO:0000256" key="7">
    <source>
        <dbReference type="ARBA" id="ARBA00023136"/>
    </source>
</evidence>
<dbReference type="SUPFAM" id="SSF81343">
    <property type="entry name" value="Fumarate reductase respiratory complex transmembrane subunits"/>
    <property type="match status" value="1"/>
</dbReference>
<dbReference type="GeneID" id="25405895"/>
<evidence type="ECO:0000256" key="8">
    <source>
        <dbReference type="SAM" id="Phobius"/>
    </source>
</evidence>
<keyword evidence="5 8" id="KW-1133">Transmembrane helix</keyword>
<evidence type="ECO:0000313" key="9">
    <source>
        <dbReference type="EMBL" id="AJB41510.1"/>
    </source>
</evidence>
<dbReference type="RefSeq" id="WP_052886579.1">
    <property type="nucleotide sequence ID" value="NZ_CP007493.1"/>
</dbReference>
<keyword evidence="4" id="KW-0479">Metal-binding</keyword>
<keyword evidence="7 8" id="KW-0472">Membrane</keyword>
<dbReference type="GO" id="GO:0016020">
    <property type="term" value="C:membrane"/>
    <property type="evidence" value="ECO:0007669"/>
    <property type="project" value="UniProtKB-SubCell"/>
</dbReference>
<protein>
    <submittedName>
        <fullName evidence="9">Succinate dehydrogenase subunit C</fullName>
    </submittedName>
</protein>
<evidence type="ECO:0000313" key="10">
    <source>
        <dbReference type="Proteomes" id="UP000266720"/>
    </source>
</evidence>
<reference evidence="10" key="1">
    <citation type="book" date="2010" name="EXTREMOPHILES" publisher="0:0-0">
        <title>Complete genome sequences of ten hyperthermophilic archaea reveal their metabolic capabilities and possible ecological roles.</title>
        <editorList>
            <person name="?"/>
        </editorList>
        <authorList>
            <person name="Ravin N.V."/>
            <person name="Mardanov A.V."/>
            <person name="Bonch-Osmolovskaya E.A."/>
            <person name="Skryabin K.G."/>
        </authorList>
    </citation>
    <scope>NUCLEOTIDE SEQUENCE [LARGE SCALE GENOMIC DNA]</scope>
    <source>
        <strain evidence="10">1505</strain>
    </source>
</reference>
<dbReference type="Proteomes" id="UP000266720">
    <property type="component" value="Chromosome"/>
</dbReference>
<feature type="transmembrane region" description="Helical" evidence="8">
    <location>
        <begin position="102"/>
        <end position="122"/>
    </location>
</feature>
<sequence length="125" mass="14034">MNIGYVLRSWFKLRGRSLEQVSFAARRLAGIIMALYFLAHMIDISTVVLGKDVYNAFVGVFTSPPAILVDLFLWAALVIHGVLGLYSVIVEMGIMVEKRKTLLAISWVTIVLLFLIGTWVIMNVF</sequence>
<evidence type="ECO:0000256" key="1">
    <source>
        <dbReference type="ARBA" id="ARBA00004370"/>
    </source>
</evidence>
<dbReference type="Gene3D" id="1.20.1300.10">
    <property type="entry name" value="Fumarate reductase/succinate dehydrogenase, transmembrane subunit"/>
    <property type="match status" value="1"/>
</dbReference>
<accession>A0A3G1A4M7</accession>
<keyword evidence="3 8" id="KW-0812">Transmembrane</keyword>